<feature type="region of interest" description="Disordered" evidence="1">
    <location>
        <begin position="540"/>
        <end position="571"/>
    </location>
</feature>
<feature type="region of interest" description="Disordered" evidence="1">
    <location>
        <begin position="689"/>
        <end position="824"/>
    </location>
</feature>
<feature type="region of interest" description="Disordered" evidence="1">
    <location>
        <begin position="159"/>
        <end position="202"/>
    </location>
</feature>
<dbReference type="Proteomes" id="UP000054845">
    <property type="component" value="Unassembled WGS sequence"/>
</dbReference>
<evidence type="ECO:0000256" key="1">
    <source>
        <dbReference type="SAM" id="MobiDB-lite"/>
    </source>
</evidence>
<feature type="compositionally biased region" description="Low complexity" evidence="1">
    <location>
        <begin position="765"/>
        <end position="774"/>
    </location>
</feature>
<feature type="region of interest" description="Disordered" evidence="1">
    <location>
        <begin position="303"/>
        <end position="421"/>
    </location>
</feature>
<reference evidence="2 3" key="1">
    <citation type="submission" date="2014-09" db="EMBL/GenBank/DDBJ databases">
        <authorList>
            <person name="Magalhaes I.L.F."/>
            <person name="Oliveira U."/>
            <person name="Santos F.R."/>
            <person name="Vidigal T.H.D.A."/>
            <person name="Brescovit A.D."/>
            <person name="Santos A.J."/>
        </authorList>
    </citation>
    <scope>NUCLEOTIDE SEQUENCE [LARGE SCALE GENOMIC DNA]</scope>
</reference>
<organism evidence="2 3">
    <name type="scientific">Ceraceosorus bombacis</name>
    <dbReference type="NCBI Taxonomy" id="401625"/>
    <lineage>
        <taxon>Eukaryota</taxon>
        <taxon>Fungi</taxon>
        <taxon>Dikarya</taxon>
        <taxon>Basidiomycota</taxon>
        <taxon>Ustilaginomycotina</taxon>
        <taxon>Exobasidiomycetes</taxon>
        <taxon>Ceraceosorales</taxon>
        <taxon>Ceraceosoraceae</taxon>
        <taxon>Ceraceosorus</taxon>
    </lineage>
</organism>
<proteinExistence type="predicted"/>
<feature type="compositionally biased region" description="Polar residues" evidence="1">
    <location>
        <begin position="449"/>
        <end position="461"/>
    </location>
</feature>
<feature type="compositionally biased region" description="Low complexity" evidence="1">
    <location>
        <begin position="401"/>
        <end position="421"/>
    </location>
</feature>
<feature type="compositionally biased region" description="Polar residues" evidence="1">
    <location>
        <begin position="163"/>
        <end position="172"/>
    </location>
</feature>
<feature type="region of interest" description="Disordered" evidence="1">
    <location>
        <begin position="1"/>
        <end position="46"/>
    </location>
</feature>
<evidence type="ECO:0000313" key="2">
    <source>
        <dbReference type="EMBL" id="CEH18528.1"/>
    </source>
</evidence>
<dbReference type="OrthoDB" id="2555666at2759"/>
<feature type="compositionally biased region" description="Basic and acidic residues" evidence="1">
    <location>
        <begin position="112"/>
        <end position="124"/>
    </location>
</feature>
<evidence type="ECO:0000313" key="3">
    <source>
        <dbReference type="Proteomes" id="UP000054845"/>
    </source>
</evidence>
<dbReference type="EMBL" id="CCYA01000275">
    <property type="protein sequence ID" value="CEH18528.1"/>
    <property type="molecule type" value="Genomic_DNA"/>
</dbReference>
<feature type="compositionally biased region" description="Polar residues" evidence="1">
    <location>
        <begin position="715"/>
        <end position="727"/>
    </location>
</feature>
<sequence length="902" mass="93638">MYSDPASDPYATVRSTNSHRHGHQSVGSQGIFTPLETRDECPSHEAGISSLDDEELLLKQPIHQAGSALPVSKPSYIHRLLPSGSEHKARQEAIAHHRWSSWTGTTAFHSHSGSDHDDTDHDRSGMSLDEDCMSSSMSGSRRPSADFFGAEYTSQVYTDADNSRTSAESASSAGVAKRRRRHSGEELWNRSIEPSPSRVSLPPEIVESLPSQAMHDDEAALDAAIDSTARAFEQATALLRSTFSAQQDLVRFRATQEVLGDSMALHEARLMQQIAQNRHAKELVAKATSDISALVPASRRVAAANGSSAPRPTHWRLPSFGAAPMVAPPTHSRNESAGASWLKAKDEQLSSARGEGGDDAEEGMHDSPALSASSPMMPKLHSRAPSVASLVATDGAPPPTFAEAAPTLPTHRRSSSSSGSAAAVLAALNGGHSHPAQPFDPIREVKQIGESSAQRVPSTDPETSESTDKGSASRPGETPATQNLARNRMPKGMGLRLVSMPSSLAPAITSSASSAEHSPLSPPSPGSSAYLNLIANSANGQSAASGSKSPTGYFNPYLRKSRDRGDRTGSRASLASLGSLASIDERLASPSPTTLSRPTSALGVASSVAAHAGSIDARTSAALPLNPNRTSRTTLTPAMAALSANAGRRAVSGASSASSASMSSQATLKPSAILRAAASSPIDTSAAMDFSSETGFDGDSDTSARLGFESETDSGEMSTTHVASLSPFSAHDRSGQHGLLGPRSPNFAPHRSPRLSRAKGRGQHSASSSISESAHGWLSAGVHGSSSESEDGDNSDGQSGYRQVRDAASRGHRRKRSATGSKGALAALRRLNGASAVAGEGLVPHVSQENPSTSPALDVSQAAAASASHSGASAARSDSEPQSAGWRGSLTSWMRAGSVTPA</sequence>
<keyword evidence="3" id="KW-1185">Reference proteome</keyword>
<dbReference type="AlphaFoldDB" id="A0A0P1BPP0"/>
<feature type="compositionally biased region" description="Basic residues" evidence="1">
    <location>
        <begin position="751"/>
        <end position="762"/>
    </location>
</feature>
<feature type="region of interest" description="Disordered" evidence="1">
    <location>
        <begin position="449"/>
        <end position="489"/>
    </location>
</feature>
<feature type="region of interest" description="Disordered" evidence="1">
    <location>
        <begin position="108"/>
        <end position="141"/>
    </location>
</feature>
<name>A0A0P1BPP0_9BASI</name>
<feature type="compositionally biased region" description="Low complexity" evidence="1">
    <location>
        <begin position="854"/>
        <end position="876"/>
    </location>
</feature>
<protein>
    <submittedName>
        <fullName evidence="2">Uncharacterized protein</fullName>
    </submittedName>
</protein>
<feature type="compositionally biased region" description="Low complexity" evidence="1">
    <location>
        <begin position="367"/>
        <end position="378"/>
    </location>
</feature>
<accession>A0A0P1BPP0</accession>
<feature type="region of interest" description="Disordered" evidence="1">
    <location>
        <begin position="840"/>
        <end position="902"/>
    </location>
</feature>